<dbReference type="GO" id="GO:0009307">
    <property type="term" value="P:DNA restriction-modification system"/>
    <property type="evidence" value="ECO:0007669"/>
    <property type="project" value="InterPro"/>
</dbReference>
<keyword evidence="2" id="KW-0255">Endonuclease</keyword>
<dbReference type="Proteomes" id="UP000514713">
    <property type="component" value="Chromosome"/>
</dbReference>
<dbReference type="InterPro" id="IPR011856">
    <property type="entry name" value="tRNA_endonuc-like_dom_sf"/>
</dbReference>
<dbReference type="SUPFAM" id="SSF52980">
    <property type="entry name" value="Restriction endonuclease-like"/>
    <property type="match status" value="1"/>
</dbReference>
<dbReference type="GO" id="GO:0003677">
    <property type="term" value="F:DNA binding"/>
    <property type="evidence" value="ECO:0007669"/>
    <property type="project" value="InterPro"/>
</dbReference>
<evidence type="ECO:0000313" key="2">
    <source>
        <dbReference type="EMBL" id="QMS90988.1"/>
    </source>
</evidence>
<keyword evidence="2" id="KW-0378">Hydrolase</keyword>
<dbReference type="Gene3D" id="3.40.1350.10">
    <property type="match status" value="1"/>
</dbReference>
<dbReference type="EMBL" id="CP054698">
    <property type="protein sequence ID" value="QMS90988.1"/>
    <property type="molecule type" value="Genomic_DNA"/>
</dbReference>
<dbReference type="KEGG" id="ned:HUN01_26645"/>
<organism evidence="2 3">
    <name type="scientific">Nostoc edaphicum CCNP1411</name>
    <dbReference type="NCBI Taxonomy" id="1472755"/>
    <lineage>
        <taxon>Bacteria</taxon>
        <taxon>Bacillati</taxon>
        <taxon>Cyanobacteriota</taxon>
        <taxon>Cyanophyceae</taxon>
        <taxon>Nostocales</taxon>
        <taxon>Nostocaceae</taxon>
        <taxon>Nostoc</taxon>
    </lineage>
</organism>
<evidence type="ECO:0000313" key="3">
    <source>
        <dbReference type="Proteomes" id="UP000514713"/>
    </source>
</evidence>
<dbReference type="AlphaFoldDB" id="A0A7D7LFP8"/>
<keyword evidence="3" id="KW-1185">Reference proteome</keyword>
<feature type="domain" description="Restriction endonuclease type IV Mrr" evidence="1">
    <location>
        <begin position="55"/>
        <end position="125"/>
    </location>
</feature>
<accession>A0A7D7LFP8</accession>
<dbReference type="RefSeq" id="WP_181928675.1">
    <property type="nucleotide sequence ID" value="NZ_CP054698.1"/>
</dbReference>
<gene>
    <name evidence="2" type="ORF">HUN01_26645</name>
</gene>
<dbReference type="InterPro" id="IPR007560">
    <property type="entry name" value="Restrct_endonuc_IV_Mrr"/>
</dbReference>
<reference evidence="3" key="1">
    <citation type="submission" date="2020-06" db="EMBL/GenBank/DDBJ databases">
        <title>Nostoc edaphicum CCNP1411 genome.</title>
        <authorList>
            <person name="Fidor A."/>
            <person name="Grabski M."/>
            <person name="Gawor J."/>
            <person name="Gromadka R."/>
            <person name="Wegrzyn G."/>
            <person name="Mazur-Marzec H."/>
        </authorList>
    </citation>
    <scope>NUCLEOTIDE SEQUENCE [LARGE SCALE GENOMIC DNA]</scope>
    <source>
        <strain evidence="3">CCNP1411</strain>
    </source>
</reference>
<dbReference type="GO" id="GO:0004519">
    <property type="term" value="F:endonuclease activity"/>
    <property type="evidence" value="ECO:0007669"/>
    <property type="project" value="UniProtKB-KW"/>
</dbReference>
<evidence type="ECO:0000259" key="1">
    <source>
        <dbReference type="Pfam" id="PF04471"/>
    </source>
</evidence>
<dbReference type="Pfam" id="PF04471">
    <property type="entry name" value="Mrr_cat"/>
    <property type="match status" value="1"/>
</dbReference>
<keyword evidence="2" id="KW-0540">Nuclease</keyword>
<sequence length="206" mass="23881">MLEKQTDWRKYENYTRKILSDDRVQKYLQEYFNLHNLKIKPKRKLIGKKTGTKWEVDAYGYNIDNHLVLIECKHYEKRCVVQNVIAAFAYIIKDVEAQRGILVTTLGLQSGAIKVAKNENIGLLKVDYNSTEKNFVVHFSSNETKPSQAIVAFTEQLSGFSGMDGQMVVSQYPLDELEKGLRQRTGRTQFYPDEINAEMTKIFEEI</sequence>
<protein>
    <submittedName>
        <fullName evidence="2">Restriction endonuclease</fullName>
    </submittedName>
</protein>
<name>A0A7D7LFP8_9NOSO</name>
<proteinExistence type="predicted"/>
<dbReference type="InterPro" id="IPR011335">
    <property type="entry name" value="Restrct_endonuc-II-like"/>
</dbReference>